<evidence type="ECO:0008006" key="4">
    <source>
        <dbReference type="Google" id="ProtNLM"/>
    </source>
</evidence>
<feature type="transmembrane region" description="Helical" evidence="1">
    <location>
        <begin position="114"/>
        <end position="137"/>
    </location>
</feature>
<feature type="transmembrane region" description="Helical" evidence="1">
    <location>
        <begin position="158"/>
        <end position="176"/>
    </location>
</feature>
<keyword evidence="1" id="KW-1133">Transmembrane helix</keyword>
<feature type="transmembrane region" description="Helical" evidence="1">
    <location>
        <begin position="12"/>
        <end position="28"/>
    </location>
</feature>
<keyword evidence="1" id="KW-0472">Membrane</keyword>
<accession>A0A1F5Z388</accession>
<keyword evidence="1" id="KW-0812">Transmembrane</keyword>
<evidence type="ECO:0000313" key="3">
    <source>
        <dbReference type="Proteomes" id="UP000178681"/>
    </source>
</evidence>
<reference evidence="2 3" key="1">
    <citation type="journal article" date="2016" name="Nat. Commun.">
        <title>Thousands of microbial genomes shed light on interconnected biogeochemical processes in an aquifer system.</title>
        <authorList>
            <person name="Anantharaman K."/>
            <person name="Brown C.T."/>
            <person name="Hug L.A."/>
            <person name="Sharon I."/>
            <person name="Castelle C.J."/>
            <person name="Probst A.J."/>
            <person name="Thomas B.C."/>
            <person name="Singh A."/>
            <person name="Wilkins M.J."/>
            <person name="Karaoz U."/>
            <person name="Brodie E.L."/>
            <person name="Williams K.H."/>
            <person name="Hubbard S.S."/>
            <person name="Banfield J.F."/>
        </authorList>
    </citation>
    <scope>NUCLEOTIDE SEQUENCE [LARGE SCALE GENOMIC DNA]</scope>
</reference>
<name>A0A1F5Z388_9BACT</name>
<evidence type="ECO:0000313" key="2">
    <source>
        <dbReference type="EMBL" id="OGG06835.1"/>
    </source>
</evidence>
<gene>
    <name evidence="2" type="ORF">A2872_00400</name>
</gene>
<feature type="transmembrane region" description="Helical" evidence="1">
    <location>
        <begin position="78"/>
        <end position="102"/>
    </location>
</feature>
<dbReference type="EMBL" id="MFJG01000019">
    <property type="protein sequence ID" value="OGG06835.1"/>
    <property type="molecule type" value="Genomic_DNA"/>
</dbReference>
<proteinExistence type="predicted"/>
<dbReference type="Proteomes" id="UP000178681">
    <property type="component" value="Unassembled WGS sequence"/>
</dbReference>
<comment type="caution">
    <text evidence="2">The sequence shown here is derived from an EMBL/GenBank/DDBJ whole genome shotgun (WGS) entry which is preliminary data.</text>
</comment>
<evidence type="ECO:0000256" key="1">
    <source>
        <dbReference type="SAM" id="Phobius"/>
    </source>
</evidence>
<feature type="transmembrane region" description="Helical" evidence="1">
    <location>
        <begin position="182"/>
        <end position="199"/>
    </location>
</feature>
<feature type="transmembrane region" description="Helical" evidence="1">
    <location>
        <begin position="34"/>
        <end position="58"/>
    </location>
</feature>
<dbReference type="STRING" id="1798377.A2872_00400"/>
<sequence length="208" mass="23609">MYKYFVSGFKRLGVFPQILILPLVMELANLTNNILITVPIVIIFTVTTFVFTKAAFLYPESNNYDWMLGFRQLFKRSFFPLVVMYGVLVLLALLSFVGLNIFGIDAASGIKTATFFVTLAGFAVNVLAVFHAVYFAVEDKGFFESYILSAKEFRNHGAFMLLAGLLLLFPRILHQFFDPAKLLYPFFTLLILSSAVAYYKEKIKNNGR</sequence>
<organism evidence="2 3">
    <name type="scientific">Candidatus Gottesmanbacteria bacterium RIFCSPHIGHO2_01_FULL_42_12</name>
    <dbReference type="NCBI Taxonomy" id="1798377"/>
    <lineage>
        <taxon>Bacteria</taxon>
        <taxon>Candidatus Gottesmaniibacteriota</taxon>
    </lineage>
</organism>
<protein>
    <recommendedName>
        <fullName evidence="4">DUF624 domain-containing protein</fullName>
    </recommendedName>
</protein>
<dbReference type="AlphaFoldDB" id="A0A1F5Z388"/>